<sequence length="278" mass="30111">MPYQAAIQRSDPTALIFLVDQSGSMADRMAGSERTKAQFVSDVLNRTLMNLVTRCTKSDGVRDYFEIGVIGYGGSGAQNSFHGGLSSSLLHPISQIEANPLRVEDRRRKVDDGAGGFLEQSVKFPIWFEPKADGGTPMCAGITTAAEALAGWCDAHQQSYPPTVLHVTDGESTDGDPEALADTLRQFHTNDGNVLLLNLHVSAQNGQPVQFPSSDGALPDQYAKLLFRMSSELPKHLISVAQEKGIAVSFESRGFMFNAEAGEIVNFFDIGTRASQLR</sequence>
<dbReference type="InterPro" id="IPR002035">
    <property type="entry name" value="VWF_A"/>
</dbReference>
<evidence type="ECO:0000259" key="1">
    <source>
        <dbReference type="PROSITE" id="PS50234"/>
    </source>
</evidence>
<gene>
    <name evidence="2" type="ORF">CI15_06355</name>
</gene>
<dbReference type="SUPFAM" id="SSF53300">
    <property type="entry name" value="vWA-like"/>
    <property type="match status" value="1"/>
</dbReference>
<dbReference type="STRING" id="1399968.CI15_06355"/>
<evidence type="ECO:0000313" key="2">
    <source>
        <dbReference type="EMBL" id="KXU90164.1"/>
    </source>
</evidence>
<comment type="caution">
    <text evidence="2">The sequence shown here is derived from an EMBL/GenBank/DDBJ whole genome shotgun (WGS) entry which is preliminary data.</text>
</comment>
<dbReference type="InterPro" id="IPR036465">
    <property type="entry name" value="vWFA_dom_sf"/>
</dbReference>
<dbReference type="AlphaFoldDB" id="A0A149PYV5"/>
<keyword evidence="3" id="KW-1185">Reference proteome</keyword>
<dbReference type="OrthoDB" id="7605323at2"/>
<dbReference type="Proteomes" id="UP000075613">
    <property type="component" value="Unassembled WGS sequence"/>
</dbReference>
<dbReference type="Gene3D" id="3.40.50.410">
    <property type="entry name" value="von Willebrand factor, type A domain"/>
    <property type="match status" value="1"/>
</dbReference>
<accession>A0A149PYV5</accession>
<organism evidence="2 3">
    <name type="scientific">Paraburkholderia monticola</name>
    <dbReference type="NCBI Taxonomy" id="1399968"/>
    <lineage>
        <taxon>Bacteria</taxon>
        <taxon>Pseudomonadati</taxon>
        <taxon>Pseudomonadota</taxon>
        <taxon>Betaproteobacteria</taxon>
        <taxon>Burkholderiales</taxon>
        <taxon>Burkholderiaceae</taxon>
        <taxon>Paraburkholderia</taxon>
    </lineage>
</organism>
<proteinExistence type="predicted"/>
<reference evidence="2 3" key="1">
    <citation type="journal article" date="2015" name="Int. J. Syst. Evol. Microbiol.">
        <title>Burkholderia monticola sp. nov., isolated from mountain soil.</title>
        <authorList>
            <person name="Baek I."/>
            <person name="Seo B."/>
            <person name="Lee I."/>
            <person name="Yi H."/>
            <person name="Chun J."/>
        </authorList>
    </citation>
    <scope>NUCLEOTIDE SEQUENCE [LARGE SCALE GENOMIC DNA]</scope>
    <source>
        <strain evidence="2 3">JC2948</strain>
    </source>
</reference>
<dbReference type="RefSeq" id="WP_062125336.1">
    <property type="nucleotide sequence ID" value="NZ_LRBG01000004.1"/>
</dbReference>
<protein>
    <recommendedName>
        <fullName evidence="1">VWFA domain-containing protein</fullName>
    </recommendedName>
</protein>
<dbReference type="EMBL" id="LRBG01000004">
    <property type="protein sequence ID" value="KXU90164.1"/>
    <property type="molecule type" value="Genomic_DNA"/>
</dbReference>
<evidence type="ECO:0000313" key="3">
    <source>
        <dbReference type="Proteomes" id="UP000075613"/>
    </source>
</evidence>
<feature type="domain" description="VWFA" evidence="1">
    <location>
        <begin position="14"/>
        <end position="202"/>
    </location>
</feature>
<name>A0A149PYV5_9BURK</name>
<dbReference type="PROSITE" id="PS50234">
    <property type="entry name" value="VWFA"/>
    <property type="match status" value="1"/>
</dbReference>